<dbReference type="InterPro" id="IPR011042">
    <property type="entry name" value="6-blade_b-propeller_TolB-like"/>
</dbReference>
<accession>A0A285JG41</accession>
<dbReference type="Gene3D" id="2.120.10.30">
    <property type="entry name" value="TolB, C-terminal domain"/>
    <property type="match status" value="2"/>
</dbReference>
<proteinExistence type="inferred from homology"/>
<gene>
    <name evidence="3" type="ORF">SAMN05421748_12097</name>
</gene>
<feature type="chain" id="PRO_5013352368" evidence="2">
    <location>
        <begin position="28"/>
        <end position="291"/>
    </location>
</feature>
<evidence type="ECO:0000256" key="1">
    <source>
        <dbReference type="ARBA" id="ARBA00009820"/>
    </source>
</evidence>
<dbReference type="AlphaFoldDB" id="A0A285JG41"/>
<evidence type="ECO:0000313" key="3">
    <source>
        <dbReference type="EMBL" id="SNY59270.1"/>
    </source>
</evidence>
<name>A0A285JG41_9ACTN</name>
<reference evidence="4" key="1">
    <citation type="submission" date="2017-09" db="EMBL/GenBank/DDBJ databases">
        <authorList>
            <person name="Varghese N."/>
            <person name="Submissions S."/>
        </authorList>
    </citation>
    <scope>NUCLEOTIDE SEQUENCE [LARGE SCALE GENOMIC DNA]</scope>
    <source>
        <strain evidence="4">CGMCC 4.6857</strain>
    </source>
</reference>
<dbReference type="PANTHER" id="PTHR36842">
    <property type="entry name" value="PROTEIN TOLB HOMOLOG"/>
    <property type="match status" value="1"/>
</dbReference>
<dbReference type="OrthoDB" id="9758793at2"/>
<dbReference type="Proteomes" id="UP000219612">
    <property type="component" value="Unassembled WGS sequence"/>
</dbReference>
<organism evidence="3 4">
    <name type="scientific">Paractinoplanes atraurantiacus</name>
    <dbReference type="NCBI Taxonomy" id="1036182"/>
    <lineage>
        <taxon>Bacteria</taxon>
        <taxon>Bacillati</taxon>
        <taxon>Actinomycetota</taxon>
        <taxon>Actinomycetes</taxon>
        <taxon>Micromonosporales</taxon>
        <taxon>Micromonosporaceae</taxon>
        <taxon>Paractinoplanes</taxon>
    </lineage>
</organism>
<dbReference type="InterPro" id="IPR011659">
    <property type="entry name" value="WD40"/>
</dbReference>
<dbReference type="SUPFAM" id="SSF82171">
    <property type="entry name" value="DPP6 N-terminal domain-like"/>
    <property type="match status" value="1"/>
</dbReference>
<feature type="signal peptide" evidence="2">
    <location>
        <begin position="1"/>
        <end position="27"/>
    </location>
</feature>
<protein>
    <submittedName>
        <fullName evidence="3">TolB protein</fullName>
    </submittedName>
</protein>
<comment type="similarity">
    <text evidence="1">Belongs to the TolB family.</text>
</comment>
<sequence>MRRSRLSVAALAIAVSVAGLSATRAEAAPAPPGGRILTLAVTAERGSGELRSVRPDGSGAYAYSLRLSWWAGPDYSPDGSRIAYADWMEVWAMNADGTNAQNLVGGPCAPESPRWSPDARWIAFESCGDIYKVSAKGYASGFVNLTNDDLYTLRAAWSPLGARIATAGPSGVYLYRADGTGAPRRVSDLPDATRLDWSPDGRTLAVAAGDDLWTVDLPTGARRRMTDTPGVIERHPVWSPDGRWLAFSRGPEDPNDPGVALTPEVWLTTAAGTHSHSTGVLGIPTSWRFQP</sequence>
<evidence type="ECO:0000313" key="4">
    <source>
        <dbReference type="Proteomes" id="UP000219612"/>
    </source>
</evidence>
<dbReference type="PANTHER" id="PTHR36842:SF1">
    <property type="entry name" value="PROTEIN TOLB"/>
    <property type="match status" value="1"/>
</dbReference>
<dbReference type="EMBL" id="OBDY01000020">
    <property type="protein sequence ID" value="SNY59270.1"/>
    <property type="molecule type" value="Genomic_DNA"/>
</dbReference>
<evidence type="ECO:0000256" key="2">
    <source>
        <dbReference type="SAM" id="SignalP"/>
    </source>
</evidence>
<keyword evidence="2" id="KW-0732">Signal</keyword>
<dbReference type="RefSeq" id="WP_097325652.1">
    <property type="nucleotide sequence ID" value="NZ_OBDY01000020.1"/>
</dbReference>
<dbReference type="Pfam" id="PF07676">
    <property type="entry name" value="PD40"/>
    <property type="match status" value="3"/>
</dbReference>
<keyword evidence="4" id="KW-1185">Reference proteome</keyword>